<comment type="caution">
    <text evidence="2">The sequence shown here is derived from an EMBL/GenBank/DDBJ whole genome shotgun (WGS) entry which is preliminary data.</text>
</comment>
<organism evidence="2 3">
    <name type="scientific">Streptomyces reniochalinae</name>
    <dbReference type="NCBI Taxonomy" id="2250578"/>
    <lineage>
        <taxon>Bacteria</taxon>
        <taxon>Bacillati</taxon>
        <taxon>Actinomycetota</taxon>
        <taxon>Actinomycetes</taxon>
        <taxon>Kitasatosporales</taxon>
        <taxon>Streptomycetaceae</taxon>
        <taxon>Streptomyces</taxon>
    </lineage>
</organism>
<name>A0A367EMD9_9ACTN</name>
<dbReference type="Proteomes" id="UP000253507">
    <property type="component" value="Unassembled WGS sequence"/>
</dbReference>
<gene>
    <name evidence="2" type="ORF">DQ392_14160</name>
</gene>
<feature type="compositionally biased region" description="Polar residues" evidence="1">
    <location>
        <begin position="53"/>
        <end position="70"/>
    </location>
</feature>
<evidence type="ECO:0000313" key="3">
    <source>
        <dbReference type="Proteomes" id="UP000253507"/>
    </source>
</evidence>
<accession>A0A367EMD9</accession>
<reference evidence="2 3" key="1">
    <citation type="submission" date="2018-06" db="EMBL/GenBank/DDBJ databases">
        <title>Streptomyces reniochalinae sp. nov. and Streptomyces diacarnus sp. nov. from marine sponges.</title>
        <authorList>
            <person name="Li L."/>
        </authorList>
    </citation>
    <scope>NUCLEOTIDE SEQUENCE [LARGE SCALE GENOMIC DNA]</scope>
    <source>
        <strain evidence="2 3">LHW50302</strain>
    </source>
</reference>
<dbReference type="AlphaFoldDB" id="A0A367EMD9"/>
<proteinExistence type="predicted"/>
<sequence length="70" mass="7259">MGKIANPRRTTLAHLSDADELTARAVQADAAEPDAVQAYAAQGAAQDAEDALPSQTANPRRTTLVDSPVS</sequence>
<evidence type="ECO:0000313" key="2">
    <source>
        <dbReference type="EMBL" id="RCG18557.1"/>
    </source>
</evidence>
<feature type="region of interest" description="Disordered" evidence="1">
    <location>
        <begin position="39"/>
        <end position="70"/>
    </location>
</feature>
<dbReference type="EMBL" id="QOIM01000033">
    <property type="protein sequence ID" value="RCG18557.1"/>
    <property type="molecule type" value="Genomic_DNA"/>
</dbReference>
<keyword evidence="3" id="KW-1185">Reference proteome</keyword>
<dbReference type="OrthoDB" id="3855241at2"/>
<evidence type="ECO:0000256" key="1">
    <source>
        <dbReference type="SAM" id="MobiDB-lite"/>
    </source>
</evidence>
<protein>
    <submittedName>
        <fullName evidence="2">Uncharacterized protein</fullName>
    </submittedName>
</protein>